<feature type="transmembrane region" description="Helical" evidence="7">
    <location>
        <begin position="168"/>
        <end position="188"/>
    </location>
</feature>
<accession>A0ABP8PCK8</accession>
<feature type="compositionally biased region" description="Low complexity" evidence="8">
    <location>
        <begin position="1"/>
        <end position="10"/>
    </location>
</feature>
<dbReference type="CDD" id="cd06261">
    <property type="entry name" value="TM_PBP2"/>
    <property type="match status" value="1"/>
</dbReference>
<evidence type="ECO:0000256" key="5">
    <source>
        <dbReference type="ARBA" id="ARBA00022989"/>
    </source>
</evidence>
<keyword evidence="6 7" id="KW-0472">Membrane</keyword>
<evidence type="ECO:0000313" key="10">
    <source>
        <dbReference type="EMBL" id="GAA4484373.1"/>
    </source>
</evidence>
<comment type="caution">
    <text evidence="10">The sequence shown here is derived from an EMBL/GenBank/DDBJ whole genome shotgun (WGS) entry which is preliminary data.</text>
</comment>
<feature type="transmembrane region" description="Helical" evidence="7">
    <location>
        <begin position="134"/>
        <end position="156"/>
    </location>
</feature>
<feature type="domain" description="ABC transmembrane type-1" evidence="9">
    <location>
        <begin position="97"/>
        <end position="288"/>
    </location>
</feature>
<name>A0ABP8PCK8_9ACTN</name>
<dbReference type="RefSeq" id="WP_345457386.1">
    <property type="nucleotide sequence ID" value="NZ_BAABHF010000009.1"/>
</dbReference>
<comment type="subcellular location">
    <subcellularLocation>
        <location evidence="1 7">Cell membrane</location>
        <topology evidence="1 7">Multi-pass membrane protein</topology>
    </subcellularLocation>
</comment>
<keyword evidence="11" id="KW-1185">Reference proteome</keyword>
<dbReference type="InterPro" id="IPR035906">
    <property type="entry name" value="MetI-like_sf"/>
</dbReference>
<gene>
    <name evidence="10" type="ORF">GCM10023191_007430</name>
</gene>
<evidence type="ECO:0000256" key="7">
    <source>
        <dbReference type="RuleBase" id="RU363032"/>
    </source>
</evidence>
<evidence type="ECO:0000256" key="8">
    <source>
        <dbReference type="SAM" id="MobiDB-lite"/>
    </source>
</evidence>
<sequence length="302" mass="32536">MAELRLGGAHRAQRGARPGGAPGVRRGGRRPTERPNWAAGVAAVVWLAFVIIPIYLMVKDALQTTDSYLDGGPLSLPRHVTGHNFADVFDRGFTRYLINTAVVTVASAVLTVLLAFPAAYAIVRSRSRAVSGIFRLFLAGLAIPAQATIIPVYLLITRMHLYDSLTAIVLPTVAFGLPLSILVLASALRDVPRELYEAMTLEGGGSVRLMWSLALPLSRASLTTVSVYCALNAWNGFLFPLILTQSDEQRVQTLGLYNFQGQFSSNIPGLMAAVLLSALPIFVVYLFARRWLVAGMAGVGGK</sequence>
<keyword evidence="2 7" id="KW-0813">Transport</keyword>
<reference evidence="11" key="1">
    <citation type="journal article" date="2019" name="Int. J. Syst. Evol. Microbiol.">
        <title>The Global Catalogue of Microorganisms (GCM) 10K type strain sequencing project: providing services to taxonomists for standard genome sequencing and annotation.</title>
        <authorList>
            <consortium name="The Broad Institute Genomics Platform"/>
            <consortium name="The Broad Institute Genome Sequencing Center for Infectious Disease"/>
            <person name="Wu L."/>
            <person name="Ma J."/>
        </authorList>
    </citation>
    <scope>NUCLEOTIDE SEQUENCE [LARGE SCALE GENOMIC DNA]</scope>
    <source>
        <strain evidence="11">JCM 17933</strain>
    </source>
</reference>
<dbReference type="SUPFAM" id="SSF161098">
    <property type="entry name" value="MetI-like"/>
    <property type="match status" value="1"/>
</dbReference>
<organism evidence="10 11">
    <name type="scientific">Actinoallomurus oryzae</name>
    <dbReference type="NCBI Taxonomy" id="502180"/>
    <lineage>
        <taxon>Bacteria</taxon>
        <taxon>Bacillati</taxon>
        <taxon>Actinomycetota</taxon>
        <taxon>Actinomycetes</taxon>
        <taxon>Streptosporangiales</taxon>
        <taxon>Thermomonosporaceae</taxon>
        <taxon>Actinoallomurus</taxon>
    </lineage>
</organism>
<dbReference type="Proteomes" id="UP001500503">
    <property type="component" value="Unassembled WGS sequence"/>
</dbReference>
<feature type="transmembrane region" description="Helical" evidence="7">
    <location>
        <begin position="209"/>
        <end position="234"/>
    </location>
</feature>
<evidence type="ECO:0000256" key="1">
    <source>
        <dbReference type="ARBA" id="ARBA00004651"/>
    </source>
</evidence>
<evidence type="ECO:0000259" key="9">
    <source>
        <dbReference type="PROSITE" id="PS50928"/>
    </source>
</evidence>
<keyword evidence="3" id="KW-1003">Cell membrane</keyword>
<protein>
    <submittedName>
        <fullName evidence="10">Carbohydrate ABC transporter permease</fullName>
    </submittedName>
</protein>
<dbReference type="InterPro" id="IPR000515">
    <property type="entry name" value="MetI-like"/>
</dbReference>
<feature type="transmembrane region" description="Helical" evidence="7">
    <location>
        <begin position="96"/>
        <end position="122"/>
    </location>
</feature>
<feature type="region of interest" description="Disordered" evidence="8">
    <location>
        <begin position="1"/>
        <end position="33"/>
    </location>
</feature>
<evidence type="ECO:0000256" key="3">
    <source>
        <dbReference type="ARBA" id="ARBA00022475"/>
    </source>
</evidence>
<evidence type="ECO:0000256" key="2">
    <source>
        <dbReference type="ARBA" id="ARBA00022448"/>
    </source>
</evidence>
<proteinExistence type="inferred from homology"/>
<feature type="transmembrane region" description="Helical" evidence="7">
    <location>
        <begin position="267"/>
        <end position="288"/>
    </location>
</feature>
<evidence type="ECO:0000256" key="6">
    <source>
        <dbReference type="ARBA" id="ARBA00023136"/>
    </source>
</evidence>
<feature type="transmembrane region" description="Helical" evidence="7">
    <location>
        <begin position="36"/>
        <end position="58"/>
    </location>
</feature>
<evidence type="ECO:0000256" key="4">
    <source>
        <dbReference type="ARBA" id="ARBA00022692"/>
    </source>
</evidence>
<evidence type="ECO:0000313" key="11">
    <source>
        <dbReference type="Proteomes" id="UP001500503"/>
    </source>
</evidence>
<keyword evidence="4 7" id="KW-0812">Transmembrane</keyword>
<dbReference type="PANTHER" id="PTHR43744:SF12">
    <property type="entry name" value="ABC TRANSPORTER PERMEASE PROTEIN MG189-RELATED"/>
    <property type="match status" value="1"/>
</dbReference>
<keyword evidence="5 7" id="KW-1133">Transmembrane helix</keyword>
<dbReference type="Pfam" id="PF00528">
    <property type="entry name" value="BPD_transp_1"/>
    <property type="match status" value="1"/>
</dbReference>
<dbReference type="PROSITE" id="PS50928">
    <property type="entry name" value="ABC_TM1"/>
    <property type="match status" value="1"/>
</dbReference>
<comment type="similarity">
    <text evidence="7">Belongs to the binding-protein-dependent transport system permease family.</text>
</comment>
<dbReference type="PANTHER" id="PTHR43744">
    <property type="entry name" value="ABC TRANSPORTER PERMEASE PROTEIN MG189-RELATED-RELATED"/>
    <property type="match status" value="1"/>
</dbReference>
<dbReference type="EMBL" id="BAABHF010000009">
    <property type="protein sequence ID" value="GAA4484373.1"/>
    <property type="molecule type" value="Genomic_DNA"/>
</dbReference>
<dbReference type="Gene3D" id="1.10.3720.10">
    <property type="entry name" value="MetI-like"/>
    <property type="match status" value="1"/>
</dbReference>